<evidence type="ECO:0000256" key="6">
    <source>
        <dbReference type="SAM" id="Phobius"/>
    </source>
</evidence>
<dbReference type="PANTHER" id="PTHR38601">
    <property type="entry name" value="HYDROGENASE-4 COMPONENT E"/>
    <property type="match status" value="1"/>
</dbReference>
<comment type="subcellular location">
    <subcellularLocation>
        <location evidence="1">Cell membrane</location>
        <topology evidence="1">Multi-pass membrane protein</topology>
    </subcellularLocation>
</comment>
<dbReference type="GO" id="GO:0016491">
    <property type="term" value="F:oxidoreductase activity"/>
    <property type="evidence" value="ECO:0007669"/>
    <property type="project" value="UniProtKB-KW"/>
</dbReference>
<feature type="transmembrane region" description="Helical" evidence="6">
    <location>
        <begin position="6"/>
        <end position="27"/>
    </location>
</feature>
<sequence>MIDPTFLEGIIKILFVFVLISAGLIISTRNLSSVLTAYTIQSFLLASVSSLLYLMDGKDQLLLLAVLTLASKVILIPYFISRIEEKIKIGRDLHFTYLEPTPSLLLSIGLIILSYTFLSRVFEGLPLSKLFFFGAVIGLSLTLMGMLVIFSRKRVITKALGYLSMENGVLMFGLFVTELPFIIEVLIIIDLIILVILTTILAVGMDSSIEEYRQKFRKLQVWAGGESQ</sequence>
<keyword evidence="2" id="KW-1003">Cell membrane</keyword>
<evidence type="ECO:0000256" key="2">
    <source>
        <dbReference type="ARBA" id="ARBA00022475"/>
    </source>
</evidence>
<feature type="transmembrane region" description="Helical" evidence="6">
    <location>
        <begin position="34"/>
        <end position="55"/>
    </location>
</feature>
<keyword evidence="7" id="KW-0560">Oxidoreductase</keyword>
<dbReference type="RefSeq" id="WP_011033010.1">
    <property type="nucleotide sequence ID" value="NZ_CP009509.1"/>
</dbReference>
<dbReference type="PANTHER" id="PTHR38601:SF1">
    <property type="entry name" value="HYDROGENASE-4 COMPONENT E"/>
    <property type="match status" value="1"/>
</dbReference>
<evidence type="ECO:0000256" key="4">
    <source>
        <dbReference type="ARBA" id="ARBA00022989"/>
    </source>
</evidence>
<proteinExistence type="predicted"/>
<evidence type="ECO:0000313" key="7">
    <source>
        <dbReference type="EMBL" id="AKB39237.1"/>
    </source>
</evidence>
<keyword evidence="5 6" id="KW-0472">Membrane</keyword>
<feature type="transmembrane region" description="Helical" evidence="6">
    <location>
        <begin position="101"/>
        <end position="118"/>
    </location>
</feature>
<reference evidence="7 8" key="1">
    <citation type="submission" date="2014-07" db="EMBL/GenBank/DDBJ databases">
        <title>Methanogenic archaea and the global carbon cycle.</title>
        <authorList>
            <person name="Henriksen J.R."/>
            <person name="Luke J."/>
            <person name="Reinhart S."/>
            <person name="Benedict M.N."/>
            <person name="Youngblut N.D."/>
            <person name="Metcalf M.E."/>
            <person name="Whitaker R.J."/>
            <person name="Metcalf W.W."/>
        </authorList>
    </citation>
    <scope>NUCLEOTIDE SEQUENCE [LARGE SCALE GENOMIC DNA]</scope>
    <source>
        <strain evidence="7 8">WWM610</strain>
    </source>
</reference>
<feature type="transmembrane region" description="Helical" evidence="6">
    <location>
        <begin position="182"/>
        <end position="205"/>
    </location>
</feature>
<organism evidence="7 8">
    <name type="scientific">Methanosarcina mazei WWM610</name>
    <dbReference type="NCBI Taxonomy" id="1434117"/>
    <lineage>
        <taxon>Archaea</taxon>
        <taxon>Methanobacteriati</taxon>
        <taxon>Methanobacteriota</taxon>
        <taxon>Stenosarchaea group</taxon>
        <taxon>Methanomicrobia</taxon>
        <taxon>Methanosarcinales</taxon>
        <taxon>Methanosarcinaceae</taxon>
        <taxon>Methanosarcina</taxon>
    </lineage>
</organism>
<dbReference type="EMBL" id="CP009509">
    <property type="protein sequence ID" value="AKB39237.1"/>
    <property type="molecule type" value="Genomic_DNA"/>
</dbReference>
<feature type="transmembrane region" description="Helical" evidence="6">
    <location>
        <begin position="61"/>
        <end position="80"/>
    </location>
</feature>
<dbReference type="HOGENOM" id="CLU_088957_0_0_2"/>
<feature type="transmembrane region" description="Helical" evidence="6">
    <location>
        <begin position="130"/>
        <end position="150"/>
    </location>
</feature>
<keyword evidence="3 6" id="KW-0812">Transmembrane</keyword>
<evidence type="ECO:0000313" key="8">
    <source>
        <dbReference type="Proteomes" id="UP000033058"/>
    </source>
</evidence>
<dbReference type="GO" id="GO:0005886">
    <property type="term" value="C:plasma membrane"/>
    <property type="evidence" value="ECO:0007669"/>
    <property type="project" value="UniProtKB-SubCell"/>
</dbReference>
<dbReference type="GeneID" id="24849844"/>
<accession>A0A0E3PUK1</accession>
<feature type="transmembrane region" description="Helical" evidence="6">
    <location>
        <begin position="159"/>
        <end position="176"/>
    </location>
</feature>
<gene>
    <name evidence="7" type="ORF">MSMAW_0246</name>
</gene>
<dbReference type="PATRIC" id="fig|1434117.4.peg.298"/>
<evidence type="ECO:0000256" key="3">
    <source>
        <dbReference type="ARBA" id="ARBA00022692"/>
    </source>
</evidence>
<dbReference type="Proteomes" id="UP000033058">
    <property type="component" value="Chromosome"/>
</dbReference>
<keyword evidence="4 6" id="KW-1133">Transmembrane helix</keyword>
<name>A0A0E3PUK1_METMZ</name>
<dbReference type="EC" id="1.-.-.-" evidence="7"/>
<evidence type="ECO:0000256" key="1">
    <source>
        <dbReference type="ARBA" id="ARBA00004651"/>
    </source>
</evidence>
<protein>
    <submittedName>
        <fullName evidence="7">Hydrogenase-4 component E</fullName>
        <ecNumber evidence="7">1.-.-.-</ecNumber>
    </submittedName>
</protein>
<dbReference type="AlphaFoldDB" id="A0A0E3PUK1"/>
<dbReference type="InterPro" id="IPR038730">
    <property type="entry name" value="HyfE-like"/>
</dbReference>
<evidence type="ECO:0000256" key="5">
    <source>
        <dbReference type="ARBA" id="ARBA00023136"/>
    </source>
</evidence>